<name>R4TA61_9CAUD</name>
<accession>R4TA61</accession>
<protein>
    <submittedName>
        <fullName evidence="1">Uncharacterized protein</fullName>
    </submittedName>
</protein>
<keyword evidence="2" id="KW-1185">Reference proteome</keyword>
<evidence type="ECO:0000313" key="1">
    <source>
        <dbReference type="EMBL" id="AGM11825.1"/>
    </source>
</evidence>
<dbReference type="KEGG" id="vg:16193626"/>
<dbReference type="RefSeq" id="YP_008058417.1">
    <property type="nucleotide sequence ID" value="NC_021319.1"/>
</dbReference>
<dbReference type="Proteomes" id="UP000204143">
    <property type="component" value="Segment"/>
</dbReference>
<gene>
    <name evidence="1" type="primary">55</name>
    <name evidence="1" type="ORF">HCTV2_55</name>
</gene>
<proteinExistence type="predicted"/>
<organism evidence="1 2">
    <name type="scientific">Haloarcula californiae tailed virus 2</name>
    <dbReference type="NCBI Taxonomy" id="1273747"/>
    <lineage>
        <taxon>Viruses</taxon>
        <taxon>Duplodnaviria</taxon>
        <taxon>Heunggongvirae</taxon>
        <taxon>Uroviricota</taxon>
        <taxon>Caudoviricetes</taxon>
        <taxon>Saparoviridae</taxon>
        <taxon>Samsavirus</taxon>
        <taxon>Samsavirus crystalli</taxon>
        <taxon>Samsavirus HCTV2</taxon>
    </lineage>
</organism>
<dbReference type="EMBL" id="KC292028">
    <property type="protein sequence ID" value="AGM11825.1"/>
    <property type="molecule type" value="Genomic_DNA"/>
</dbReference>
<reference evidence="1 2" key="1">
    <citation type="submission" date="2012-12" db="EMBL/GenBank/DDBJ databases">
        <authorList>
            <person name="Sencilo A."/>
            <person name="Jacobs-Sera D."/>
            <person name="Russell D.A."/>
            <person name="Ko C."/>
            <person name="Bowman C.A."/>
            <person name="Atanasova N."/>
            <person name="Osterlund E."/>
            <person name="Oksanen H.M."/>
            <person name="Bamford D.H."/>
            <person name="Hatfull G.F."/>
            <person name="Roine E."/>
            <person name="Hendrix R.W."/>
        </authorList>
    </citation>
    <scope>NUCLEOTIDE SEQUENCE [LARGE SCALE GENOMIC DNA]</scope>
</reference>
<evidence type="ECO:0000313" key="2">
    <source>
        <dbReference type="Proteomes" id="UP000204143"/>
    </source>
</evidence>
<dbReference type="GeneID" id="16193626"/>
<sequence length="84" mass="9028">MNSPLPERAAPYGVRPQDTLVYEDTAGCTHVGTITHVGEDGLDVRLEGRTVGLSYEALLEATDEGDRLHVKPAPGRVGEGEVER</sequence>